<evidence type="ECO:0000259" key="5">
    <source>
        <dbReference type="SMART" id="SM01349"/>
    </source>
</evidence>
<feature type="compositionally biased region" description="Low complexity" evidence="4">
    <location>
        <begin position="560"/>
        <end position="585"/>
    </location>
</feature>
<dbReference type="GO" id="GO:0046785">
    <property type="term" value="P:microtubule polymerization"/>
    <property type="evidence" value="ECO:0007669"/>
    <property type="project" value="InterPro"/>
</dbReference>
<dbReference type="GO" id="GO:0030951">
    <property type="term" value="P:establishment or maintenance of microtubule cytoskeleton polarity"/>
    <property type="evidence" value="ECO:0007669"/>
    <property type="project" value="InterPro"/>
</dbReference>
<evidence type="ECO:0000256" key="3">
    <source>
        <dbReference type="ARBA" id="ARBA00023212"/>
    </source>
</evidence>
<proteinExistence type="predicted"/>
<dbReference type="GO" id="GO:0099070">
    <property type="term" value="C:static microtubule bundle"/>
    <property type="evidence" value="ECO:0007669"/>
    <property type="project" value="UniProtKB-ARBA"/>
</dbReference>
<protein>
    <recommendedName>
        <fullName evidence="5">TOG domain-containing protein</fullName>
    </recommendedName>
</protein>
<dbReference type="InterPro" id="IPR016024">
    <property type="entry name" value="ARM-type_fold"/>
</dbReference>
<feature type="compositionally biased region" description="Low complexity" evidence="4">
    <location>
        <begin position="284"/>
        <end position="298"/>
    </location>
</feature>
<dbReference type="InterPro" id="IPR011989">
    <property type="entry name" value="ARM-like"/>
</dbReference>
<dbReference type="InterPro" id="IPR048492">
    <property type="entry name" value="Stu2_CTS"/>
</dbReference>
<dbReference type="AlphaFoldDB" id="A0AAV9Q6E3"/>
<dbReference type="InterPro" id="IPR034085">
    <property type="entry name" value="TOG"/>
</dbReference>
<feature type="compositionally biased region" description="Basic and acidic residues" evidence="4">
    <location>
        <begin position="921"/>
        <end position="933"/>
    </location>
</feature>
<dbReference type="GO" id="GO:0044732">
    <property type="term" value="C:mitotic spindle pole body"/>
    <property type="evidence" value="ECO:0007669"/>
    <property type="project" value="UniProtKB-ARBA"/>
</dbReference>
<dbReference type="GO" id="GO:0051010">
    <property type="term" value="F:microtubule plus-end binding"/>
    <property type="evidence" value="ECO:0007669"/>
    <property type="project" value="InterPro"/>
</dbReference>
<keyword evidence="2" id="KW-0963">Cytoplasm</keyword>
<dbReference type="Pfam" id="PF21041">
    <property type="entry name" value="XMAP215_CLASP_TOG"/>
    <property type="match status" value="2"/>
</dbReference>
<feature type="compositionally biased region" description="Basic and acidic residues" evidence="4">
    <location>
        <begin position="774"/>
        <end position="809"/>
    </location>
</feature>
<gene>
    <name evidence="6" type="ORF">LTR25_005934</name>
</gene>
<dbReference type="Gene3D" id="1.25.10.10">
    <property type="entry name" value="Leucine-rich Repeat Variant"/>
    <property type="match status" value="2"/>
</dbReference>
<dbReference type="Proteomes" id="UP001345827">
    <property type="component" value="Unassembled WGS sequence"/>
</dbReference>
<evidence type="ECO:0000256" key="4">
    <source>
        <dbReference type="SAM" id="MobiDB-lite"/>
    </source>
</evidence>
<evidence type="ECO:0000313" key="6">
    <source>
        <dbReference type="EMBL" id="KAK5536032.1"/>
    </source>
</evidence>
<comment type="caution">
    <text evidence="6">The sequence shown here is derived from an EMBL/GenBank/DDBJ whole genome shotgun (WGS) entry which is preliminary data.</text>
</comment>
<feature type="region of interest" description="Disordered" evidence="4">
    <location>
        <begin position="774"/>
        <end position="934"/>
    </location>
</feature>
<dbReference type="EMBL" id="JAXLQG010000009">
    <property type="protein sequence ID" value="KAK5536032.1"/>
    <property type="molecule type" value="Genomic_DNA"/>
</dbReference>
<accession>A0AAV9Q6E3</accession>
<keyword evidence="3" id="KW-0206">Cytoskeleton</keyword>
<feature type="compositionally biased region" description="Polar residues" evidence="4">
    <location>
        <begin position="894"/>
        <end position="906"/>
    </location>
</feature>
<keyword evidence="7" id="KW-1185">Reference proteome</keyword>
<feature type="compositionally biased region" description="Low complexity" evidence="4">
    <location>
        <begin position="673"/>
        <end position="682"/>
    </location>
</feature>
<feature type="domain" description="TOG" evidence="5">
    <location>
        <begin position="317"/>
        <end position="549"/>
    </location>
</feature>
<feature type="domain" description="TOG" evidence="5">
    <location>
        <begin position="38"/>
        <end position="273"/>
    </location>
</feature>
<feature type="region of interest" description="Disordered" evidence="4">
    <location>
        <begin position="268"/>
        <end position="304"/>
    </location>
</feature>
<dbReference type="GO" id="GO:1990498">
    <property type="term" value="C:mitotic spindle microtubule"/>
    <property type="evidence" value="ECO:0007669"/>
    <property type="project" value="UniProtKB-ARBA"/>
</dbReference>
<dbReference type="GO" id="GO:0005881">
    <property type="term" value="C:cytoplasmic microtubule"/>
    <property type="evidence" value="ECO:0007669"/>
    <property type="project" value="UniProtKB-ARBA"/>
</dbReference>
<dbReference type="InterPro" id="IPR045110">
    <property type="entry name" value="XMAP215"/>
</dbReference>
<evidence type="ECO:0000313" key="7">
    <source>
        <dbReference type="Proteomes" id="UP001345827"/>
    </source>
</evidence>
<dbReference type="PANTHER" id="PTHR12609">
    <property type="entry name" value="MICROTUBULE ASSOCIATED PROTEIN XMAP215"/>
    <property type="match status" value="1"/>
</dbReference>
<dbReference type="FunFam" id="1.25.10.10:FF:000019">
    <property type="entry name" value="Cytoskeleton-associated protein 5"/>
    <property type="match status" value="1"/>
</dbReference>
<evidence type="ECO:0000256" key="2">
    <source>
        <dbReference type="ARBA" id="ARBA00022490"/>
    </source>
</evidence>
<name>A0AAV9Q6E3_9PEZI</name>
<dbReference type="SMART" id="SM01349">
    <property type="entry name" value="TOG"/>
    <property type="match status" value="2"/>
</dbReference>
<organism evidence="6 7">
    <name type="scientific">Vermiconidia calcicola</name>
    <dbReference type="NCBI Taxonomy" id="1690605"/>
    <lineage>
        <taxon>Eukaryota</taxon>
        <taxon>Fungi</taxon>
        <taxon>Dikarya</taxon>
        <taxon>Ascomycota</taxon>
        <taxon>Pezizomycotina</taxon>
        <taxon>Dothideomycetes</taxon>
        <taxon>Dothideomycetidae</taxon>
        <taxon>Mycosphaerellales</taxon>
        <taxon>Extremaceae</taxon>
        <taxon>Vermiconidia</taxon>
    </lineage>
</organism>
<dbReference type="GO" id="GO:0000776">
    <property type="term" value="C:kinetochore"/>
    <property type="evidence" value="ECO:0007669"/>
    <property type="project" value="UniProtKB-ARBA"/>
</dbReference>
<feature type="compositionally biased region" description="Polar residues" evidence="4">
    <location>
        <begin position="828"/>
        <end position="868"/>
    </location>
</feature>
<dbReference type="Pfam" id="PF21042">
    <property type="entry name" value="Stu2_CTS"/>
    <property type="match status" value="1"/>
</dbReference>
<sequence length="955" mass="103583">MSTDATSVLMFSNSPLARPSQKKPSAKFLSIRRISSPAAMADQEEDFSQLPLPDRFAHKNWKVRKEGYEAAAKQFELTPDESDPTFRPFLQDPGLWKSAAGDSNVAAQQEGLAALCAFLKYGGQQAAVKSRNYTLQSIYEKGLSSTRAQTKASALEALLLYVELDKSEPVIEELLPALSHKQPKVIAATLNAVTAIYHNFGVKIVEPKPVLKALPKVFGHADKNVRAEAQNLTVELYRWLKEAMKPVFWGELKPVQQQDLEKLFEKVKEEPAPKQERLTRSQQAARASAPAAPAGGYAADEDAAAEEEEEVEVDAFDLAEPVDVHSKIPANFYELVGSTKWKERKEALDALFNDLNTPRIKEAPFDELVRTFAKCMKDANIAVVTVAANCVEKLALGLKRGFARYRSTIMSPMMERFKEKKQSVADALGAALDAVFASTSLSDCLEETLGFLPNKNPNVKAETIKFLVRCLRNTRDVPSKAEQKLIADAATKLLTESTEAIRSGGAEILGTLMKIIGERAMNPYLDGLDDIRKVKIKEFFDTAEVKAKEKPKAAPPPPKAVSAAGKKPALGAKKPVAKKTAPAPALSEDPAPLQPRPTAKALPKPGVVGRPGSGQPSALKLGGLKKPAAGPSSSGYGTPSRRVISPPMSTDDEEVAAPSPSKFGMGRGGLAGRPLSRPAAAPLSPPMAPPVSNGLSAIERAGLEELRAEKERLTVLSDGLRSSNAKLTAEISELQNQNAQLIEDHTRDVLQIKAKETQLVRARGEIDVLKAEVESVRKESERYKREVSRLGRESIGREREDVMRGRNDDGNEGGVIYEDATVHRYPANGNTSRPTSSNLQRTGSTASSQSSRAPTSRPRPQSGYTLSPTEEKENGGLNPLAARRKISPPVANMANGSGQSSPQRPTFASREASESGSTGSREPRAEENWKRAAEVTSQLKARIEAMKARQGLTRH</sequence>
<dbReference type="GO" id="GO:1990571">
    <property type="term" value="P:meiotic centromere clustering"/>
    <property type="evidence" value="ECO:0007669"/>
    <property type="project" value="UniProtKB-ARBA"/>
</dbReference>
<comment type="subcellular location">
    <subcellularLocation>
        <location evidence="1">Cytoplasm</location>
        <location evidence="1">Cytoskeleton</location>
        <location evidence="1">Microtubule organizing center</location>
        <location evidence="1">Spindle pole body</location>
    </subcellularLocation>
</comment>
<evidence type="ECO:0000256" key="1">
    <source>
        <dbReference type="ARBA" id="ARBA00004317"/>
    </source>
</evidence>
<reference evidence="6 7" key="1">
    <citation type="submission" date="2023-06" db="EMBL/GenBank/DDBJ databases">
        <title>Black Yeasts Isolated from many extreme environments.</title>
        <authorList>
            <person name="Coleine C."/>
            <person name="Stajich J.E."/>
            <person name="Selbmann L."/>
        </authorList>
    </citation>
    <scope>NUCLEOTIDE SEQUENCE [LARGE SCALE GENOMIC DNA]</scope>
    <source>
        <strain evidence="6 7">CCFEE 5887</strain>
    </source>
</reference>
<dbReference type="GO" id="GO:0051315">
    <property type="term" value="P:attachment of mitotic spindle microtubules to kinetochore"/>
    <property type="evidence" value="ECO:0007669"/>
    <property type="project" value="UniProtKB-ARBA"/>
</dbReference>
<dbReference type="FunFam" id="1.25.10.10:FF:000282">
    <property type="entry name" value="Spindle pole body component"/>
    <property type="match status" value="1"/>
</dbReference>
<feature type="region of interest" description="Disordered" evidence="4">
    <location>
        <begin position="546"/>
        <end position="694"/>
    </location>
</feature>
<dbReference type="SUPFAM" id="SSF48371">
    <property type="entry name" value="ARM repeat"/>
    <property type="match status" value="1"/>
</dbReference>
<dbReference type="InterPro" id="IPR048491">
    <property type="entry name" value="XMAP215_CLASP_TOG"/>
</dbReference>
<feature type="compositionally biased region" description="Basic and acidic residues" evidence="4">
    <location>
        <begin position="268"/>
        <end position="279"/>
    </location>
</feature>
<dbReference type="GO" id="GO:0061863">
    <property type="term" value="F:microtubule plus end polymerase"/>
    <property type="evidence" value="ECO:0007669"/>
    <property type="project" value="InterPro"/>
</dbReference>
<dbReference type="GO" id="GO:0000022">
    <property type="term" value="P:mitotic spindle elongation"/>
    <property type="evidence" value="ECO:0007669"/>
    <property type="project" value="UniProtKB-ARBA"/>
</dbReference>